<dbReference type="GO" id="GO:0004497">
    <property type="term" value="F:monooxygenase activity"/>
    <property type="evidence" value="ECO:0007669"/>
    <property type="project" value="UniProtKB-KW"/>
</dbReference>
<gene>
    <name evidence="12" type="ORF">SISNIDRAFT_457314</name>
</gene>
<keyword evidence="8 10" id="KW-0503">Monooxygenase</keyword>
<dbReference type="Pfam" id="PF00067">
    <property type="entry name" value="p450"/>
    <property type="match status" value="1"/>
</dbReference>
<name>A0A164RXF4_9AGAM</name>
<accession>A0A164RXF4</accession>
<dbReference type="GO" id="GO:0016705">
    <property type="term" value="F:oxidoreductase activity, acting on paired donors, with incorporation or reduction of molecular oxygen"/>
    <property type="evidence" value="ECO:0007669"/>
    <property type="project" value="InterPro"/>
</dbReference>
<keyword evidence="7 9" id="KW-0408">Iron</keyword>
<dbReference type="PANTHER" id="PTHR46300">
    <property type="entry name" value="P450, PUTATIVE (EUROFUNG)-RELATED-RELATED"/>
    <property type="match status" value="1"/>
</dbReference>
<keyword evidence="11" id="KW-0472">Membrane</keyword>
<dbReference type="CDD" id="cd11065">
    <property type="entry name" value="CYP64-like"/>
    <property type="match status" value="1"/>
</dbReference>
<dbReference type="PROSITE" id="PS00086">
    <property type="entry name" value="CYTOCHROME_P450"/>
    <property type="match status" value="1"/>
</dbReference>
<proteinExistence type="inferred from homology"/>
<dbReference type="PRINTS" id="PR00385">
    <property type="entry name" value="P450"/>
</dbReference>
<evidence type="ECO:0000256" key="7">
    <source>
        <dbReference type="ARBA" id="ARBA00023004"/>
    </source>
</evidence>
<evidence type="ECO:0000256" key="3">
    <source>
        <dbReference type="ARBA" id="ARBA00010617"/>
    </source>
</evidence>
<dbReference type="Proteomes" id="UP000076722">
    <property type="component" value="Unassembled WGS sequence"/>
</dbReference>
<keyword evidence="13" id="KW-1185">Reference proteome</keyword>
<evidence type="ECO:0000256" key="2">
    <source>
        <dbReference type="ARBA" id="ARBA00005179"/>
    </source>
</evidence>
<evidence type="ECO:0000313" key="12">
    <source>
        <dbReference type="EMBL" id="KZS90974.1"/>
    </source>
</evidence>
<evidence type="ECO:0000256" key="4">
    <source>
        <dbReference type="ARBA" id="ARBA00022617"/>
    </source>
</evidence>
<keyword evidence="5 9" id="KW-0479">Metal-binding</keyword>
<evidence type="ECO:0000256" key="8">
    <source>
        <dbReference type="ARBA" id="ARBA00023033"/>
    </source>
</evidence>
<dbReference type="AlphaFoldDB" id="A0A164RXF4"/>
<keyword evidence="6 10" id="KW-0560">Oxidoreductase</keyword>
<dbReference type="SUPFAM" id="SSF48264">
    <property type="entry name" value="Cytochrome P450"/>
    <property type="match status" value="1"/>
</dbReference>
<feature type="binding site" description="axial binding residue" evidence="9">
    <location>
        <position position="471"/>
    </location>
    <ligand>
        <name>heme</name>
        <dbReference type="ChEBI" id="CHEBI:30413"/>
    </ligand>
    <ligandPart>
        <name>Fe</name>
        <dbReference type="ChEBI" id="CHEBI:18248"/>
    </ligandPart>
</feature>
<evidence type="ECO:0000256" key="9">
    <source>
        <dbReference type="PIRSR" id="PIRSR602401-1"/>
    </source>
</evidence>
<sequence length="522" mass="59615">MTIPTTYSRTILRNYLSQYCPPISLQRTQWAVLSVISVVLLYAFFTLGKRPWHRRWGAYPPGPKGIPIFGNTFQIPLVAPWIRFTEWAAIYGDIYFLSALGMKIVVINSCEIGFDLLHKRGVNYSDRPRMTVIREHGGWTFALSAEPYGGEFHLKRRMINQYFNRSASAKYQSMLADNAKAFACSLLEHPTEFQSQNRMYTGANIMSLTYGHKVTSNDDEWVINAKEAIRTLECLGGPGVHPIDIWPILGKLPLRIWGTKFVRNVGFMKKAAERTTTLPYNIVKAKYFDGTALPSMATGLIEANLMPDGTVKHEDAINGVLAMTYIVMKTVGSLDTFIIAMIHFPEIQREAQQSIDELLQGERLPTFEDRGSLPYVEALYREVLRWKPVLPAGVPHRSVQDDKYQGMFIPAGSMIFFNMLAMMYNPQEFPDPSKFDPGRFLEYDDRDRRYSLRTDVRNPEDMAFGFGRRICPGRHFASAWIWITMATILSAFDILPARDQFGAVRLPEVEYDKGPIRCVFFV</sequence>
<dbReference type="Gene3D" id="1.10.630.10">
    <property type="entry name" value="Cytochrome P450"/>
    <property type="match status" value="1"/>
</dbReference>
<comment type="pathway">
    <text evidence="2">Secondary metabolite biosynthesis.</text>
</comment>
<comment type="cofactor">
    <cofactor evidence="1 9">
        <name>heme</name>
        <dbReference type="ChEBI" id="CHEBI:30413"/>
    </cofactor>
</comment>
<comment type="similarity">
    <text evidence="3 10">Belongs to the cytochrome P450 family.</text>
</comment>
<evidence type="ECO:0000256" key="1">
    <source>
        <dbReference type="ARBA" id="ARBA00001971"/>
    </source>
</evidence>
<dbReference type="PANTHER" id="PTHR46300:SF7">
    <property type="entry name" value="P450, PUTATIVE (EUROFUNG)-RELATED"/>
    <property type="match status" value="1"/>
</dbReference>
<dbReference type="STRING" id="1314777.A0A164RXF4"/>
<dbReference type="PRINTS" id="PR00463">
    <property type="entry name" value="EP450I"/>
</dbReference>
<dbReference type="InterPro" id="IPR036396">
    <property type="entry name" value="Cyt_P450_sf"/>
</dbReference>
<evidence type="ECO:0000256" key="6">
    <source>
        <dbReference type="ARBA" id="ARBA00023002"/>
    </source>
</evidence>
<dbReference type="InterPro" id="IPR001128">
    <property type="entry name" value="Cyt_P450"/>
</dbReference>
<keyword evidence="11" id="KW-1133">Transmembrane helix</keyword>
<evidence type="ECO:0000256" key="5">
    <source>
        <dbReference type="ARBA" id="ARBA00022723"/>
    </source>
</evidence>
<reference evidence="12 13" key="1">
    <citation type="journal article" date="2016" name="Mol. Biol. Evol.">
        <title>Comparative Genomics of Early-Diverging Mushroom-Forming Fungi Provides Insights into the Origins of Lignocellulose Decay Capabilities.</title>
        <authorList>
            <person name="Nagy L.G."/>
            <person name="Riley R."/>
            <person name="Tritt A."/>
            <person name="Adam C."/>
            <person name="Daum C."/>
            <person name="Floudas D."/>
            <person name="Sun H."/>
            <person name="Yadav J.S."/>
            <person name="Pangilinan J."/>
            <person name="Larsson K.H."/>
            <person name="Matsuura K."/>
            <person name="Barry K."/>
            <person name="Labutti K."/>
            <person name="Kuo R."/>
            <person name="Ohm R.A."/>
            <person name="Bhattacharya S.S."/>
            <person name="Shirouzu T."/>
            <person name="Yoshinaga Y."/>
            <person name="Martin F.M."/>
            <person name="Grigoriev I.V."/>
            <person name="Hibbett D.S."/>
        </authorList>
    </citation>
    <scope>NUCLEOTIDE SEQUENCE [LARGE SCALE GENOMIC DNA]</scope>
    <source>
        <strain evidence="12 13">HHB9708</strain>
    </source>
</reference>
<evidence type="ECO:0000313" key="13">
    <source>
        <dbReference type="Proteomes" id="UP000076722"/>
    </source>
</evidence>
<organism evidence="12 13">
    <name type="scientific">Sistotremastrum niveocremeum HHB9708</name>
    <dbReference type="NCBI Taxonomy" id="1314777"/>
    <lineage>
        <taxon>Eukaryota</taxon>
        <taxon>Fungi</taxon>
        <taxon>Dikarya</taxon>
        <taxon>Basidiomycota</taxon>
        <taxon>Agaricomycotina</taxon>
        <taxon>Agaricomycetes</taxon>
        <taxon>Sistotremastrales</taxon>
        <taxon>Sistotremastraceae</taxon>
        <taxon>Sertulicium</taxon>
        <taxon>Sertulicium niveocremeum</taxon>
    </lineage>
</organism>
<feature type="transmembrane region" description="Helical" evidence="11">
    <location>
        <begin position="30"/>
        <end position="47"/>
    </location>
</feature>
<dbReference type="InterPro" id="IPR002401">
    <property type="entry name" value="Cyt_P450_E_grp-I"/>
</dbReference>
<keyword evidence="4 9" id="KW-0349">Heme</keyword>
<dbReference type="GO" id="GO:0005506">
    <property type="term" value="F:iron ion binding"/>
    <property type="evidence" value="ECO:0007669"/>
    <property type="project" value="InterPro"/>
</dbReference>
<dbReference type="EMBL" id="KV419418">
    <property type="protein sequence ID" value="KZS90974.1"/>
    <property type="molecule type" value="Genomic_DNA"/>
</dbReference>
<evidence type="ECO:0000256" key="11">
    <source>
        <dbReference type="SAM" id="Phobius"/>
    </source>
</evidence>
<protein>
    <submittedName>
        <fullName evidence="12">Cytochrome P450</fullName>
    </submittedName>
</protein>
<dbReference type="InterPro" id="IPR050364">
    <property type="entry name" value="Cytochrome_P450_fung"/>
</dbReference>
<dbReference type="InterPro" id="IPR017972">
    <property type="entry name" value="Cyt_P450_CS"/>
</dbReference>
<keyword evidence="11" id="KW-0812">Transmembrane</keyword>
<evidence type="ECO:0000256" key="10">
    <source>
        <dbReference type="RuleBase" id="RU000461"/>
    </source>
</evidence>
<dbReference type="GO" id="GO:0020037">
    <property type="term" value="F:heme binding"/>
    <property type="evidence" value="ECO:0007669"/>
    <property type="project" value="InterPro"/>
</dbReference>